<dbReference type="InterPro" id="IPR039426">
    <property type="entry name" value="TonB-dep_rcpt-like"/>
</dbReference>
<dbReference type="Proteomes" id="UP000228740">
    <property type="component" value="Unassembled WGS sequence"/>
</dbReference>
<keyword evidence="9 10" id="KW-0998">Cell outer membrane</keyword>
<evidence type="ECO:0000256" key="1">
    <source>
        <dbReference type="ARBA" id="ARBA00004571"/>
    </source>
</evidence>
<gene>
    <name evidence="14" type="ORF">CLV73_3797</name>
</gene>
<evidence type="ECO:0000313" key="14">
    <source>
        <dbReference type="EMBL" id="PJJ62614.1"/>
    </source>
</evidence>
<evidence type="ECO:0000259" key="13">
    <source>
        <dbReference type="Pfam" id="PF07715"/>
    </source>
</evidence>
<evidence type="ECO:0000256" key="3">
    <source>
        <dbReference type="ARBA" id="ARBA00022452"/>
    </source>
</evidence>
<dbReference type="RefSeq" id="WP_100378380.1">
    <property type="nucleotide sequence ID" value="NZ_PGFD01000004.1"/>
</dbReference>
<dbReference type="Pfam" id="PF07715">
    <property type="entry name" value="Plug"/>
    <property type="match status" value="1"/>
</dbReference>
<evidence type="ECO:0000256" key="11">
    <source>
        <dbReference type="RuleBase" id="RU003357"/>
    </source>
</evidence>
<dbReference type="PANTHER" id="PTHR30069">
    <property type="entry name" value="TONB-DEPENDENT OUTER MEMBRANE RECEPTOR"/>
    <property type="match status" value="1"/>
</dbReference>
<evidence type="ECO:0000256" key="7">
    <source>
        <dbReference type="ARBA" id="ARBA00023136"/>
    </source>
</evidence>
<dbReference type="Pfam" id="PF13715">
    <property type="entry name" value="CarbopepD_reg_2"/>
    <property type="match status" value="1"/>
</dbReference>
<dbReference type="AlphaFoldDB" id="A0A2M9BXA9"/>
<name>A0A2M9BXA9_9FLAO</name>
<sequence length="799" mass="90094">MKYKIQSTLLFFLAFSLKTYSQEKGNDQVKQKFTLSGTVANSLNNETLIGANITIPEINTTITTNSYGFYSITLPKGDYTIIISNTGFDNIEEKISLSESIKRNFVMSEKSKAIEEVVIKANSTKANIQKPEMSVNKLSIATIKKMPAVMGEVDVLKSILQLPGVSNAQEGSSGFNVRGGSVDGNLVLLDEAIVYNTSHLFGFFSVFNSDVIKDLKLYKGGIPANFGGRIFSVLDIYQKEGNNKEYHASGGIGAISSRLLVEGPLVKEKSSFVVAGRASYAHLIMKLANEPNSAYFYDLNAKLNYKLNDKNNLFLSGYLGNDNMNFNDGFINTYGNSILNVRWNHIFSDKLFSNASMIYSDYNYGLKLKFVGIDWKSDIKNYNFKYDFKHYLSNKLNLSYGLNSIYYQFNPGTIKPFGETSSINPDQIAKKYAFENALYISAEQKISEKLAINYGLRYSYFQRLGKETISTYESNQPVVFNPELQIYEEAKPTGTVTYEKNKKIIDFGNLEPRFSAAYSFNENQSLKASYNRMSQYVHLISNTASVSPLDIWAPSDQYLKPEILDQVALGYFQNFKNGKYSLEVETFYKKIKNKADYIDGAELIANKAIERVLLNGEGRAYGLEIMAKKNTGKLTGWLSYTLSRAEQRTPGRNANEPGINNGEWYRANYDKMHNFSITAAYQFSKKWSFGGIFTFQSGKAATFPNGKYHYQGVTIASYCLRNENSLSAYHHLDLSATYTPKPDKAKRWKSEWVFSIYNVYGRNNAAAFTFGQNTDTGASEVRRMSIFGIIPSVTYNFKF</sequence>
<comment type="similarity">
    <text evidence="10 11">Belongs to the TonB-dependent receptor family.</text>
</comment>
<keyword evidence="7 10" id="KW-0472">Membrane</keyword>
<proteinExistence type="inferred from homology"/>
<protein>
    <submittedName>
        <fullName evidence="14">TonB-dependent receptor-like protein</fullName>
    </submittedName>
</protein>
<evidence type="ECO:0000313" key="15">
    <source>
        <dbReference type="Proteomes" id="UP000228740"/>
    </source>
</evidence>
<keyword evidence="5" id="KW-0732">Signal</keyword>
<evidence type="ECO:0000256" key="2">
    <source>
        <dbReference type="ARBA" id="ARBA00022448"/>
    </source>
</evidence>
<dbReference type="GO" id="GO:0009279">
    <property type="term" value="C:cell outer membrane"/>
    <property type="evidence" value="ECO:0007669"/>
    <property type="project" value="UniProtKB-SubCell"/>
</dbReference>
<evidence type="ECO:0000256" key="10">
    <source>
        <dbReference type="PROSITE-ProRule" id="PRU01360"/>
    </source>
</evidence>
<evidence type="ECO:0000256" key="6">
    <source>
        <dbReference type="ARBA" id="ARBA00023077"/>
    </source>
</evidence>
<dbReference type="GO" id="GO:0015344">
    <property type="term" value="F:siderophore uptake transmembrane transporter activity"/>
    <property type="evidence" value="ECO:0007669"/>
    <property type="project" value="TreeGrafter"/>
</dbReference>
<feature type="domain" description="TonB-dependent receptor-like beta-barrel" evidence="12">
    <location>
        <begin position="308"/>
        <end position="759"/>
    </location>
</feature>
<dbReference type="InterPro" id="IPR008969">
    <property type="entry name" value="CarboxyPept-like_regulatory"/>
</dbReference>
<evidence type="ECO:0000256" key="5">
    <source>
        <dbReference type="ARBA" id="ARBA00022729"/>
    </source>
</evidence>
<dbReference type="InterPro" id="IPR036942">
    <property type="entry name" value="Beta-barrel_TonB_sf"/>
</dbReference>
<dbReference type="PANTHER" id="PTHR30069:SF29">
    <property type="entry name" value="HEMOGLOBIN AND HEMOGLOBIN-HAPTOGLOBIN-BINDING PROTEIN 1-RELATED"/>
    <property type="match status" value="1"/>
</dbReference>
<dbReference type="OrthoDB" id="9803050at2"/>
<keyword evidence="2 10" id="KW-0813">Transport</keyword>
<dbReference type="Gene3D" id="2.40.170.20">
    <property type="entry name" value="TonB-dependent receptor, beta-barrel domain"/>
    <property type="match status" value="1"/>
</dbReference>
<dbReference type="GO" id="GO:0044718">
    <property type="term" value="P:siderophore transmembrane transport"/>
    <property type="evidence" value="ECO:0007669"/>
    <property type="project" value="TreeGrafter"/>
</dbReference>
<accession>A0A2M9BXA9</accession>
<keyword evidence="8 14" id="KW-0675">Receptor</keyword>
<evidence type="ECO:0000256" key="9">
    <source>
        <dbReference type="ARBA" id="ARBA00023237"/>
    </source>
</evidence>
<dbReference type="SUPFAM" id="SSF49464">
    <property type="entry name" value="Carboxypeptidase regulatory domain-like"/>
    <property type="match status" value="1"/>
</dbReference>
<dbReference type="InterPro" id="IPR037066">
    <property type="entry name" value="Plug_dom_sf"/>
</dbReference>
<dbReference type="SUPFAM" id="SSF56935">
    <property type="entry name" value="Porins"/>
    <property type="match status" value="1"/>
</dbReference>
<dbReference type="Pfam" id="PF00593">
    <property type="entry name" value="TonB_dep_Rec_b-barrel"/>
    <property type="match status" value="1"/>
</dbReference>
<evidence type="ECO:0000256" key="4">
    <source>
        <dbReference type="ARBA" id="ARBA00022692"/>
    </source>
</evidence>
<dbReference type="PROSITE" id="PS52016">
    <property type="entry name" value="TONB_DEPENDENT_REC_3"/>
    <property type="match status" value="1"/>
</dbReference>
<comment type="subcellular location">
    <subcellularLocation>
        <location evidence="1 10">Cell outer membrane</location>
        <topology evidence="1 10">Multi-pass membrane protein</topology>
    </subcellularLocation>
</comment>
<feature type="domain" description="TonB-dependent receptor plug" evidence="13">
    <location>
        <begin position="151"/>
        <end position="228"/>
    </location>
</feature>
<keyword evidence="3 10" id="KW-1134">Transmembrane beta strand</keyword>
<evidence type="ECO:0000259" key="12">
    <source>
        <dbReference type="Pfam" id="PF00593"/>
    </source>
</evidence>
<dbReference type="Gene3D" id="2.170.130.10">
    <property type="entry name" value="TonB-dependent receptor, plug domain"/>
    <property type="match status" value="1"/>
</dbReference>
<keyword evidence="6 11" id="KW-0798">TonB box</keyword>
<keyword evidence="4 10" id="KW-0812">Transmembrane</keyword>
<reference evidence="14 15" key="1">
    <citation type="submission" date="2017-11" db="EMBL/GenBank/DDBJ databases">
        <title>Genomic Encyclopedia of Archaeal and Bacterial Type Strains, Phase II (KMG-II): From Individual Species to Whole Genera.</title>
        <authorList>
            <person name="Goeker M."/>
        </authorList>
    </citation>
    <scope>NUCLEOTIDE SEQUENCE [LARGE SCALE GENOMIC DNA]</scope>
    <source>
        <strain evidence="14 15">DSM 27617</strain>
    </source>
</reference>
<dbReference type="InterPro" id="IPR000531">
    <property type="entry name" value="Beta-barrel_TonB"/>
</dbReference>
<dbReference type="EMBL" id="PGFD01000004">
    <property type="protein sequence ID" value="PJJ62614.1"/>
    <property type="molecule type" value="Genomic_DNA"/>
</dbReference>
<keyword evidence="15" id="KW-1185">Reference proteome</keyword>
<organism evidence="14 15">
    <name type="scientific">Chryseobacterium geocarposphaerae</name>
    <dbReference type="NCBI Taxonomy" id="1416776"/>
    <lineage>
        <taxon>Bacteria</taxon>
        <taxon>Pseudomonadati</taxon>
        <taxon>Bacteroidota</taxon>
        <taxon>Flavobacteriia</taxon>
        <taxon>Flavobacteriales</taxon>
        <taxon>Weeksellaceae</taxon>
        <taxon>Chryseobacterium group</taxon>
        <taxon>Chryseobacterium</taxon>
    </lineage>
</organism>
<dbReference type="Gene3D" id="2.60.40.1120">
    <property type="entry name" value="Carboxypeptidase-like, regulatory domain"/>
    <property type="match status" value="1"/>
</dbReference>
<dbReference type="InterPro" id="IPR012910">
    <property type="entry name" value="Plug_dom"/>
</dbReference>
<evidence type="ECO:0000256" key="8">
    <source>
        <dbReference type="ARBA" id="ARBA00023170"/>
    </source>
</evidence>
<comment type="caution">
    <text evidence="14">The sequence shown here is derived from an EMBL/GenBank/DDBJ whole genome shotgun (WGS) entry which is preliminary data.</text>
</comment>